<dbReference type="Gene3D" id="3.50.50.100">
    <property type="match status" value="1"/>
</dbReference>
<dbReference type="InterPro" id="IPR023753">
    <property type="entry name" value="FAD/NAD-binding_dom"/>
</dbReference>
<protein>
    <submittedName>
        <fullName evidence="7">NADH dehydrogenase</fullName>
    </submittedName>
</protein>
<comment type="similarity">
    <text evidence="2">Belongs to the NADH dehydrogenase family.</text>
</comment>
<dbReference type="InterPro" id="IPR036188">
    <property type="entry name" value="FAD/NAD-bd_sf"/>
</dbReference>
<evidence type="ECO:0000313" key="8">
    <source>
        <dbReference type="Proteomes" id="UP000050668"/>
    </source>
</evidence>
<keyword evidence="8" id="KW-1185">Reference proteome</keyword>
<dbReference type="PANTHER" id="PTHR42913:SF3">
    <property type="entry name" value="64 KDA MITOCHONDRIAL NADH DEHYDROGENASE (EUROFUNG)"/>
    <property type="match status" value="1"/>
</dbReference>
<sequence>MNRRTILVLGAGYGGLTTVVNLQKQLGVNDADIVLVNKNDYHYETTWLHEAAAGTIDASKVRYDISNVVNRSKVSFVKATVQQINVQEKKVITSDGDMTYDYLVIGLGFEGETFGIPGLDKYALSLANLHAARGVREHIEYQFASWSLDDEKDDSKLTFIVGGAGFTGIEFLGELGNRVPTLCKEFNVPQEKVRILCVEAAPMVLPGFDPELVEYAVAQLNKKGIEFSIGTPIVEATPDGVKIKVAEDEFEFVKAKTVVWAAGIRGNHLIETSGIENNRARVRVEKDMRAPGFDEVFVVGDCAFLINEEAGRPYPPTAQIAMQQTVVVAKNIVHLINGEETIEFIPELKGSVCSLGHDDAIGDALGRKFKGKSASALKKIIDNRALYLIGGPSLVAKKGKFKLI</sequence>
<keyword evidence="5" id="KW-0560">Oxidoreductase</keyword>
<dbReference type="Proteomes" id="UP000050668">
    <property type="component" value="Unassembled WGS sequence"/>
</dbReference>
<evidence type="ECO:0000256" key="4">
    <source>
        <dbReference type="ARBA" id="ARBA00022827"/>
    </source>
</evidence>
<evidence type="ECO:0000256" key="5">
    <source>
        <dbReference type="ARBA" id="ARBA00023002"/>
    </source>
</evidence>
<organism evidence="7 8">
    <name type="scientific">Lysinibacillus contaminans</name>
    <dbReference type="NCBI Taxonomy" id="1293441"/>
    <lineage>
        <taxon>Bacteria</taxon>
        <taxon>Bacillati</taxon>
        <taxon>Bacillota</taxon>
        <taxon>Bacilli</taxon>
        <taxon>Bacillales</taxon>
        <taxon>Bacillaceae</taxon>
        <taxon>Lysinibacillus</taxon>
    </lineage>
</organism>
<reference evidence="8" key="1">
    <citation type="submission" date="2015-07" db="EMBL/GenBank/DDBJ databases">
        <title>Fjat-14205 dsm 2895.</title>
        <authorList>
            <person name="Liu B."/>
            <person name="Wang J."/>
            <person name="Zhu Y."/>
            <person name="Liu G."/>
            <person name="Chen Q."/>
            <person name="Chen Z."/>
            <person name="Lan J."/>
            <person name="Che J."/>
            <person name="Ge C."/>
            <person name="Shi H."/>
            <person name="Pan Z."/>
            <person name="Liu X."/>
        </authorList>
    </citation>
    <scope>NUCLEOTIDE SEQUENCE [LARGE SCALE GENOMIC DNA]</scope>
    <source>
        <strain evidence="8">DSM 25560</strain>
    </source>
</reference>
<dbReference type="Pfam" id="PF07992">
    <property type="entry name" value="Pyr_redox_2"/>
    <property type="match status" value="1"/>
</dbReference>
<evidence type="ECO:0000259" key="6">
    <source>
        <dbReference type="Pfam" id="PF07992"/>
    </source>
</evidence>
<feature type="domain" description="FAD/NAD(P)-binding" evidence="6">
    <location>
        <begin position="5"/>
        <end position="324"/>
    </location>
</feature>
<comment type="caution">
    <text evidence="7">The sequence shown here is derived from an EMBL/GenBank/DDBJ whole genome shotgun (WGS) entry which is preliminary data.</text>
</comment>
<dbReference type="RefSeq" id="WP_053582231.1">
    <property type="nucleotide sequence ID" value="NZ_LGRV01000001.1"/>
</dbReference>
<name>A0ABR5K5P9_9BACI</name>
<dbReference type="SUPFAM" id="SSF51905">
    <property type="entry name" value="FAD/NAD(P)-binding domain"/>
    <property type="match status" value="1"/>
</dbReference>
<keyword evidence="3" id="KW-0285">Flavoprotein</keyword>
<evidence type="ECO:0000256" key="3">
    <source>
        <dbReference type="ARBA" id="ARBA00022630"/>
    </source>
</evidence>
<proteinExistence type="inferred from homology"/>
<gene>
    <name evidence="7" type="ORF">AEA09_01925</name>
</gene>
<dbReference type="PANTHER" id="PTHR42913">
    <property type="entry name" value="APOPTOSIS-INDUCING FACTOR 1"/>
    <property type="match status" value="1"/>
</dbReference>
<comment type="cofactor">
    <cofactor evidence="1">
        <name>FAD</name>
        <dbReference type="ChEBI" id="CHEBI:57692"/>
    </cofactor>
</comment>
<evidence type="ECO:0000256" key="1">
    <source>
        <dbReference type="ARBA" id="ARBA00001974"/>
    </source>
</evidence>
<keyword evidence="4" id="KW-0274">FAD</keyword>
<dbReference type="EMBL" id="LGRV01000001">
    <property type="protein sequence ID" value="KOS71763.1"/>
    <property type="molecule type" value="Genomic_DNA"/>
</dbReference>
<accession>A0ABR5K5P9</accession>
<evidence type="ECO:0000313" key="7">
    <source>
        <dbReference type="EMBL" id="KOS71763.1"/>
    </source>
</evidence>
<evidence type="ECO:0000256" key="2">
    <source>
        <dbReference type="ARBA" id="ARBA00005272"/>
    </source>
</evidence>
<dbReference type="InterPro" id="IPR051169">
    <property type="entry name" value="NADH-Q_oxidoreductase"/>
</dbReference>